<evidence type="ECO:0000313" key="2">
    <source>
        <dbReference type="EMBL" id="MBC5998490.1"/>
    </source>
</evidence>
<feature type="transmembrane region" description="Helical" evidence="1">
    <location>
        <begin position="29"/>
        <end position="51"/>
    </location>
</feature>
<name>A0A923NE14_9FIRM</name>
<dbReference type="PANTHER" id="PTHR34300:SF2">
    <property type="entry name" value="QUEUOSINE PRECURSOR TRANSPORTER-RELATED"/>
    <property type="match status" value="1"/>
</dbReference>
<dbReference type="RefSeq" id="WP_177264319.1">
    <property type="nucleotide sequence ID" value="NZ_JACRWC010000009.1"/>
</dbReference>
<proteinExistence type="inferred from homology"/>
<evidence type="ECO:0000313" key="3">
    <source>
        <dbReference type="Proteomes" id="UP000644115"/>
    </source>
</evidence>
<protein>
    <recommendedName>
        <fullName evidence="1">Probable queuosine precursor transporter</fullName>
        <shortName evidence="1">Q precursor transporter</shortName>
    </recommendedName>
</protein>
<dbReference type="GO" id="GO:0005886">
    <property type="term" value="C:plasma membrane"/>
    <property type="evidence" value="ECO:0007669"/>
    <property type="project" value="UniProtKB-SubCell"/>
</dbReference>
<dbReference type="Pfam" id="PF02592">
    <property type="entry name" value="Vut_1"/>
    <property type="match status" value="1"/>
</dbReference>
<feature type="transmembrane region" description="Helical" evidence="1">
    <location>
        <begin position="85"/>
        <end position="105"/>
    </location>
</feature>
<reference evidence="2" key="1">
    <citation type="submission" date="2020-08" db="EMBL/GenBank/DDBJ databases">
        <authorList>
            <person name="Liu C."/>
            <person name="Sun Q."/>
        </authorList>
    </citation>
    <scope>NUCLEOTIDE SEQUENCE</scope>
    <source>
        <strain evidence="2">BX16</strain>
    </source>
</reference>
<keyword evidence="1" id="KW-0813">Transport</keyword>
<feature type="transmembrane region" description="Helical" evidence="1">
    <location>
        <begin position="172"/>
        <end position="193"/>
    </location>
</feature>
<comment type="function">
    <text evidence="1">Involved in the import of queuosine (Q) precursors, required for Q precursor salvage.</text>
</comment>
<dbReference type="PANTHER" id="PTHR34300">
    <property type="entry name" value="QUEUOSINE PRECURSOR TRANSPORTER-RELATED"/>
    <property type="match status" value="1"/>
</dbReference>
<feature type="transmembrane region" description="Helical" evidence="1">
    <location>
        <begin position="199"/>
        <end position="223"/>
    </location>
</feature>
<comment type="subcellular location">
    <subcellularLocation>
        <location evidence="1">Cell membrane</location>
        <topology evidence="1">Multi-pass membrane protein</topology>
    </subcellularLocation>
</comment>
<accession>A0A923NE14</accession>
<feature type="transmembrane region" description="Helical" evidence="1">
    <location>
        <begin position="125"/>
        <end position="146"/>
    </location>
</feature>
<feature type="transmembrane region" description="Helical" evidence="1">
    <location>
        <begin position="57"/>
        <end position="73"/>
    </location>
</feature>
<keyword evidence="3" id="KW-1185">Reference proteome</keyword>
<keyword evidence="1" id="KW-0812">Transmembrane</keyword>
<dbReference type="HAMAP" id="MF_02088">
    <property type="entry name" value="Q_prec_transport"/>
    <property type="match status" value="1"/>
</dbReference>
<comment type="caution">
    <text evidence="2">The sequence shown here is derived from an EMBL/GenBank/DDBJ whole genome shotgun (WGS) entry which is preliminary data.</text>
</comment>
<dbReference type="InterPro" id="IPR003744">
    <property type="entry name" value="YhhQ"/>
</dbReference>
<dbReference type="EMBL" id="JACRWC010000009">
    <property type="protein sequence ID" value="MBC5998490.1"/>
    <property type="molecule type" value="Genomic_DNA"/>
</dbReference>
<keyword evidence="1" id="KW-0472">Membrane</keyword>
<sequence length="233" mass="26406">MNEILLVASLFVIYGCVLLAYRLFGKSGLYCFTAIATITANIEVLIMVKAFGMEQTLGNILFASTFLVTDIISEIEGKKAAKKAVNIGIFTSVFFIIVSQSWLLYHPAASDWAQPAIREIFSNTPRLMLVSVLVYAICQRFDVWAYHKWWALTKKRFHGDSRRALWLRNNGSTMISQLLNTILYTFGAFWGMYEIPTLISIALSSYVIFIVTSIADTPFVYLARRMHEKGLVE</sequence>
<organism evidence="2 3">
    <name type="scientific">Lentihominibacter faecis</name>
    <dbReference type="NCBI Taxonomy" id="2764712"/>
    <lineage>
        <taxon>Bacteria</taxon>
        <taxon>Bacillati</taxon>
        <taxon>Bacillota</taxon>
        <taxon>Clostridia</taxon>
        <taxon>Peptostreptococcales</taxon>
        <taxon>Anaerovoracaceae</taxon>
        <taxon>Lentihominibacter</taxon>
    </lineage>
</organism>
<keyword evidence="1" id="KW-1003">Cell membrane</keyword>
<dbReference type="Proteomes" id="UP000644115">
    <property type="component" value="Unassembled WGS sequence"/>
</dbReference>
<keyword evidence="1" id="KW-1133">Transmembrane helix</keyword>
<feature type="transmembrane region" description="Helical" evidence="1">
    <location>
        <begin position="6"/>
        <end position="24"/>
    </location>
</feature>
<dbReference type="AlphaFoldDB" id="A0A923NE14"/>
<dbReference type="NCBIfam" id="TIGR00697">
    <property type="entry name" value="queuosine precursor transporter"/>
    <property type="match status" value="1"/>
</dbReference>
<dbReference type="GO" id="GO:0022857">
    <property type="term" value="F:transmembrane transporter activity"/>
    <property type="evidence" value="ECO:0007669"/>
    <property type="project" value="UniProtKB-UniRule"/>
</dbReference>
<evidence type="ECO:0000256" key="1">
    <source>
        <dbReference type="HAMAP-Rule" id="MF_02088"/>
    </source>
</evidence>
<comment type="similarity">
    <text evidence="1">Belongs to the vitamin uptake transporter (VUT/ECF) (TC 2.A.88) family. Q precursor transporter subfamily.</text>
</comment>
<gene>
    <name evidence="2" type="ORF">H8876_00435</name>
</gene>